<dbReference type="InterPro" id="IPR018540">
    <property type="entry name" value="Spo0E-like"/>
</dbReference>
<name>A0A1V4IXL0_9CLOT</name>
<dbReference type="SUPFAM" id="SSF140500">
    <property type="entry name" value="BAS1536-like"/>
    <property type="match status" value="1"/>
</dbReference>
<organism evidence="1 2">
    <name type="scientific">Clostridium oryzae</name>
    <dbReference type="NCBI Taxonomy" id="1450648"/>
    <lineage>
        <taxon>Bacteria</taxon>
        <taxon>Bacillati</taxon>
        <taxon>Bacillota</taxon>
        <taxon>Clostridia</taxon>
        <taxon>Eubacteriales</taxon>
        <taxon>Clostridiaceae</taxon>
        <taxon>Clostridium</taxon>
    </lineage>
</organism>
<evidence type="ECO:0000313" key="2">
    <source>
        <dbReference type="Proteomes" id="UP000190080"/>
    </source>
</evidence>
<dbReference type="Gene3D" id="4.10.280.10">
    <property type="entry name" value="Helix-loop-helix DNA-binding domain"/>
    <property type="match status" value="1"/>
</dbReference>
<accession>A0A1V4IXL0</accession>
<reference evidence="1 2" key="1">
    <citation type="submission" date="2017-03" db="EMBL/GenBank/DDBJ databases">
        <title>Genome sequence of Clostridium oryzae DSM 28571.</title>
        <authorList>
            <person name="Poehlein A."/>
            <person name="Daniel R."/>
        </authorList>
    </citation>
    <scope>NUCLEOTIDE SEQUENCE [LARGE SCALE GENOMIC DNA]</scope>
    <source>
        <strain evidence="1 2">DSM 28571</strain>
    </source>
</reference>
<comment type="caution">
    <text evidence="1">The sequence shown here is derived from an EMBL/GenBank/DDBJ whole genome shotgun (WGS) entry which is preliminary data.</text>
</comment>
<dbReference type="EMBL" id="MZGV01000005">
    <property type="protein sequence ID" value="OPJ64137.1"/>
    <property type="molecule type" value="Genomic_DNA"/>
</dbReference>
<proteinExistence type="predicted"/>
<dbReference type="RefSeq" id="WP_079422144.1">
    <property type="nucleotide sequence ID" value="NZ_MZGV01000005.1"/>
</dbReference>
<dbReference type="GO" id="GO:0043937">
    <property type="term" value="P:regulation of sporulation"/>
    <property type="evidence" value="ECO:0007669"/>
    <property type="project" value="InterPro"/>
</dbReference>
<evidence type="ECO:0000313" key="1">
    <source>
        <dbReference type="EMBL" id="OPJ64137.1"/>
    </source>
</evidence>
<dbReference type="Pfam" id="PF09388">
    <property type="entry name" value="SpoOE-like"/>
    <property type="match status" value="1"/>
</dbReference>
<dbReference type="InterPro" id="IPR036638">
    <property type="entry name" value="HLH_DNA-bd_sf"/>
</dbReference>
<dbReference type="GO" id="GO:0046983">
    <property type="term" value="F:protein dimerization activity"/>
    <property type="evidence" value="ECO:0007669"/>
    <property type="project" value="InterPro"/>
</dbReference>
<dbReference type="AlphaFoldDB" id="A0A1V4IXL0"/>
<keyword evidence="2" id="KW-1185">Reference proteome</keyword>
<protein>
    <submittedName>
        <fullName evidence="1">Spo0E like sporulation regulatory protein</fullName>
    </submittedName>
</protein>
<dbReference type="OrthoDB" id="1937171at2"/>
<sequence>MSNYTRLLSLIDETREQMTDLLLDKGDPMDPEVIKLSQELDKVLNDYHKLLKEMER</sequence>
<gene>
    <name evidence="1" type="ORF">CLORY_06840</name>
</gene>
<dbReference type="STRING" id="1450648.CLORY_06840"/>
<dbReference type="Proteomes" id="UP000190080">
    <property type="component" value="Unassembled WGS sequence"/>
</dbReference>
<dbReference type="InterPro" id="IPR037208">
    <property type="entry name" value="Spo0E-like_sf"/>
</dbReference>